<dbReference type="KEGG" id="vra:106755865"/>
<dbReference type="STRING" id="3916.A0A1S3TII4"/>
<feature type="repeat" description="PPR" evidence="2">
    <location>
        <begin position="227"/>
        <end position="257"/>
    </location>
</feature>
<reference evidence="4" key="2">
    <citation type="submission" date="2025-08" db="UniProtKB">
        <authorList>
            <consortium name="RefSeq"/>
        </authorList>
    </citation>
    <scope>IDENTIFICATION</scope>
    <source>
        <tissue evidence="4">Leaf</tissue>
    </source>
</reference>
<dbReference type="GeneID" id="106755865"/>
<dbReference type="GO" id="GO:0009451">
    <property type="term" value="P:RNA modification"/>
    <property type="evidence" value="ECO:0007669"/>
    <property type="project" value="InterPro"/>
</dbReference>
<dbReference type="InterPro" id="IPR002885">
    <property type="entry name" value="PPR_rpt"/>
</dbReference>
<name>A0A1S3TII4_VIGRR</name>
<evidence type="ECO:0000256" key="1">
    <source>
        <dbReference type="ARBA" id="ARBA00022737"/>
    </source>
</evidence>
<keyword evidence="3" id="KW-1185">Reference proteome</keyword>
<dbReference type="InterPro" id="IPR046848">
    <property type="entry name" value="E_motif"/>
</dbReference>
<evidence type="ECO:0000313" key="3">
    <source>
        <dbReference type="Proteomes" id="UP000087766"/>
    </source>
</evidence>
<feature type="repeat" description="PPR" evidence="2">
    <location>
        <begin position="258"/>
        <end position="292"/>
    </location>
</feature>
<accession>A0A1S3TII4</accession>
<dbReference type="AlphaFoldDB" id="A0A1S3TII4"/>
<dbReference type="RefSeq" id="XP_014493572.1">
    <property type="nucleotide sequence ID" value="XM_014638086.2"/>
</dbReference>
<feature type="repeat" description="PPR" evidence="2">
    <location>
        <begin position="325"/>
        <end position="359"/>
    </location>
</feature>
<sequence length="526" mass="59795">MISILVRFPPNALSLCSQKKNKNKNSNEKKTWKERRLEGQERRNVLRYPKPKSTPLLIHRRPPPQTQLEALEQVITNLEDSVEKGIRIDPEIYASLLEICYRLQAIRLGIRVHRLIPTSLLRRNFGISSKLLRLYAACGYVDDAHELFDQMSNRDKSAFPWNSLISGYAQMGLYDDAIALYFQMVEEGVEPDFFTFPRVLKVCAGIGSVRLGEEVHRHLVRAGFATDGFVLNALVDMYSKCGDIVKARKIFDKMPHRDPISWNSMLTAYVHHGLEIGASNIFRQMILEGCEPDSVSISTILTGVSSLCLGVQIHGWVIRRGLEWNLSIANSLMVMYSSHGRLERACWIFNLMPERDVVSWNSIISAHCKRREALAFLEQMEEAGVEPDKITFVSILSACAHLVLVKEGERVFSLMCKKYKIKPIMEHYGCMVNLYGRAGLIKKAYSIIVDGMGFEAAGPTLWGALLYACFLHGDATIGEIAANRLFDLEPDNEQNFVLLMGIYENACRLEDMERVRMMMVDRGLDY</sequence>
<dbReference type="NCBIfam" id="TIGR00756">
    <property type="entry name" value="PPR"/>
    <property type="match status" value="4"/>
</dbReference>
<reference evidence="3" key="1">
    <citation type="journal article" date="2014" name="Nat. Commun.">
        <title>Genome sequence of mungbean and insights into evolution within Vigna species.</title>
        <authorList>
            <person name="Kang Y.J."/>
            <person name="Kim S.K."/>
            <person name="Kim M.Y."/>
            <person name="Lestari P."/>
            <person name="Kim K.H."/>
            <person name="Ha B.K."/>
            <person name="Jun T.H."/>
            <person name="Hwang W.J."/>
            <person name="Lee T."/>
            <person name="Lee J."/>
            <person name="Shim S."/>
            <person name="Yoon M.Y."/>
            <person name="Jang Y.E."/>
            <person name="Han K.S."/>
            <person name="Taeprayoon P."/>
            <person name="Yoon N."/>
            <person name="Somta P."/>
            <person name="Tanya P."/>
            <person name="Kim K.S."/>
            <person name="Gwag J.G."/>
            <person name="Moon J.K."/>
            <person name="Lee Y.H."/>
            <person name="Park B.S."/>
            <person name="Bombarely A."/>
            <person name="Doyle J.J."/>
            <person name="Jackson S.A."/>
            <person name="Schafleitner R."/>
            <person name="Srinives P."/>
            <person name="Varshney R.K."/>
            <person name="Lee S.H."/>
        </authorList>
    </citation>
    <scope>NUCLEOTIDE SEQUENCE [LARGE SCALE GENOMIC DNA]</scope>
    <source>
        <strain evidence="3">cv. VC1973A</strain>
    </source>
</reference>
<gene>
    <name evidence="4" type="primary">LOC106755865</name>
</gene>
<dbReference type="Pfam" id="PF01535">
    <property type="entry name" value="PPR"/>
    <property type="match status" value="4"/>
</dbReference>
<dbReference type="Pfam" id="PF20431">
    <property type="entry name" value="E_motif"/>
    <property type="match status" value="1"/>
</dbReference>
<dbReference type="PROSITE" id="PS51375">
    <property type="entry name" value="PPR"/>
    <property type="match status" value="4"/>
</dbReference>
<dbReference type="FunFam" id="1.25.40.10:FF:000090">
    <property type="entry name" value="Pentatricopeptide repeat-containing protein, chloroplastic"/>
    <property type="match status" value="1"/>
</dbReference>
<protein>
    <submittedName>
        <fullName evidence="4">Pentatricopeptide repeat-containing protein At4g25270, chloroplastic-like</fullName>
    </submittedName>
</protein>
<evidence type="ECO:0000256" key="2">
    <source>
        <dbReference type="PROSITE-ProRule" id="PRU00708"/>
    </source>
</evidence>
<dbReference type="PANTHER" id="PTHR47926">
    <property type="entry name" value="PENTATRICOPEPTIDE REPEAT-CONTAINING PROTEIN"/>
    <property type="match status" value="1"/>
</dbReference>
<organism evidence="3 4">
    <name type="scientific">Vigna radiata var. radiata</name>
    <name type="common">Mung bean</name>
    <name type="synonym">Phaseolus aureus</name>
    <dbReference type="NCBI Taxonomy" id="3916"/>
    <lineage>
        <taxon>Eukaryota</taxon>
        <taxon>Viridiplantae</taxon>
        <taxon>Streptophyta</taxon>
        <taxon>Embryophyta</taxon>
        <taxon>Tracheophyta</taxon>
        <taxon>Spermatophyta</taxon>
        <taxon>Magnoliopsida</taxon>
        <taxon>eudicotyledons</taxon>
        <taxon>Gunneridae</taxon>
        <taxon>Pentapetalae</taxon>
        <taxon>rosids</taxon>
        <taxon>fabids</taxon>
        <taxon>Fabales</taxon>
        <taxon>Fabaceae</taxon>
        <taxon>Papilionoideae</taxon>
        <taxon>50 kb inversion clade</taxon>
        <taxon>NPAAA clade</taxon>
        <taxon>indigoferoid/millettioid clade</taxon>
        <taxon>Phaseoleae</taxon>
        <taxon>Vigna</taxon>
    </lineage>
</organism>
<dbReference type="SUPFAM" id="SSF48452">
    <property type="entry name" value="TPR-like"/>
    <property type="match status" value="1"/>
</dbReference>
<dbReference type="Gene3D" id="1.25.40.10">
    <property type="entry name" value="Tetratricopeptide repeat domain"/>
    <property type="match status" value="3"/>
</dbReference>
<dbReference type="OrthoDB" id="1882394at2759"/>
<dbReference type="FunFam" id="1.25.40.10:FF:000285">
    <property type="entry name" value="Pentatricopeptide repeat-containing protein, chloroplastic"/>
    <property type="match status" value="1"/>
</dbReference>
<dbReference type="GO" id="GO:0003723">
    <property type="term" value="F:RNA binding"/>
    <property type="evidence" value="ECO:0007669"/>
    <property type="project" value="InterPro"/>
</dbReference>
<proteinExistence type="predicted"/>
<dbReference type="Pfam" id="PF13041">
    <property type="entry name" value="PPR_2"/>
    <property type="match status" value="2"/>
</dbReference>
<evidence type="ECO:0000313" key="4">
    <source>
        <dbReference type="RefSeq" id="XP_014493572.1"/>
    </source>
</evidence>
<dbReference type="PANTHER" id="PTHR47926:SF515">
    <property type="entry name" value="UMP-CMP KINASE"/>
    <property type="match status" value="1"/>
</dbReference>
<feature type="repeat" description="PPR" evidence="2">
    <location>
        <begin position="157"/>
        <end position="191"/>
    </location>
</feature>
<dbReference type="Proteomes" id="UP000087766">
    <property type="component" value="Chromosome 2"/>
</dbReference>
<keyword evidence="1" id="KW-0677">Repeat</keyword>
<dbReference type="InterPro" id="IPR046960">
    <property type="entry name" value="PPR_At4g14850-like_plant"/>
</dbReference>
<dbReference type="InterPro" id="IPR011990">
    <property type="entry name" value="TPR-like_helical_dom_sf"/>
</dbReference>
<dbReference type="FunFam" id="1.25.40.10:FF:000729">
    <property type="entry name" value="Pentatricopeptide repeat-containing protein At4g25270, chloroplastic"/>
    <property type="match status" value="1"/>
</dbReference>